<evidence type="ECO:0000256" key="1">
    <source>
        <dbReference type="ARBA" id="ARBA00001255"/>
    </source>
</evidence>
<dbReference type="Pfam" id="PF16499">
    <property type="entry name" value="Melibiase_2"/>
    <property type="match status" value="1"/>
</dbReference>
<dbReference type="SUPFAM" id="SSF51011">
    <property type="entry name" value="Glycosyl hydrolase domain"/>
    <property type="match status" value="1"/>
</dbReference>
<dbReference type="InterPro" id="IPR017853">
    <property type="entry name" value="GH"/>
</dbReference>
<comment type="caution">
    <text evidence="9">The sequence shown here is derived from an EMBL/GenBank/DDBJ whole genome shotgun (WGS) entry which is preliminary data.</text>
</comment>
<evidence type="ECO:0000256" key="4">
    <source>
        <dbReference type="ARBA" id="ARBA00022729"/>
    </source>
</evidence>
<feature type="domain" description="Alpha galactosidase C-terminal" evidence="8">
    <location>
        <begin position="495"/>
        <end position="566"/>
    </location>
</feature>
<dbReference type="OrthoDB" id="5795902at2759"/>
<protein>
    <recommendedName>
        <fullName evidence="3 7">Alpha-galactosidase</fullName>
        <ecNumber evidence="3 7">3.2.1.22</ecNumber>
    </recommendedName>
    <alternativeName>
        <fullName evidence="7">Melibiase</fullName>
    </alternativeName>
</protein>
<accession>A0A0M0K5V6</accession>
<dbReference type="Gene3D" id="3.20.20.70">
    <property type="entry name" value="Aldolase class I"/>
    <property type="match status" value="1"/>
</dbReference>
<comment type="similarity">
    <text evidence="2 7">Belongs to the glycosyl hydrolase 27 family.</text>
</comment>
<dbReference type="PANTHER" id="PTHR11452">
    <property type="entry name" value="ALPHA-GALACTOSIDASE/ALPHA-N-ACETYLGALACTOSAMINIDASE"/>
    <property type="match status" value="1"/>
</dbReference>
<evidence type="ECO:0000256" key="7">
    <source>
        <dbReference type="RuleBase" id="RU361168"/>
    </source>
</evidence>
<proteinExistence type="inferred from homology"/>
<reference evidence="10" key="1">
    <citation type="journal article" date="2015" name="PLoS Genet.">
        <title>Genome Sequence and Transcriptome Analyses of Chrysochromulina tobin: Metabolic Tools for Enhanced Algal Fitness in the Prominent Order Prymnesiales (Haptophyceae).</title>
        <authorList>
            <person name="Hovde B.T."/>
            <person name="Deodato C.R."/>
            <person name="Hunsperger H.M."/>
            <person name="Ryken S.A."/>
            <person name="Yost W."/>
            <person name="Jha R.K."/>
            <person name="Patterson J."/>
            <person name="Monnat R.J. Jr."/>
            <person name="Barlow S.B."/>
            <person name="Starkenburg S.R."/>
            <person name="Cattolico R.A."/>
        </authorList>
    </citation>
    <scope>NUCLEOTIDE SEQUENCE</scope>
    <source>
        <strain evidence="10">CCMP291</strain>
    </source>
</reference>
<dbReference type="EC" id="3.2.1.22" evidence="3 7"/>
<evidence type="ECO:0000256" key="2">
    <source>
        <dbReference type="ARBA" id="ARBA00009743"/>
    </source>
</evidence>
<keyword evidence="5 7" id="KW-0378">Hydrolase</keyword>
<dbReference type="GO" id="GO:0004557">
    <property type="term" value="F:alpha-galactosidase activity"/>
    <property type="evidence" value="ECO:0007669"/>
    <property type="project" value="UniProtKB-EC"/>
</dbReference>
<dbReference type="GO" id="GO:0005975">
    <property type="term" value="P:carbohydrate metabolic process"/>
    <property type="evidence" value="ECO:0007669"/>
    <property type="project" value="InterPro"/>
</dbReference>
<evidence type="ECO:0000256" key="3">
    <source>
        <dbReference type="ARBA" id="ARBA00012755"/>
    </source>
</evidence>
<dbReference type="PANTHER" id="PTHR11452:SF33">
    <property type="entry name" value="ALPHA-GALACTOSIDASE 2"/>
    <property type="match status" value="1"/>
</dbReference>
<name>A0A0M0K5V6_9EUKA</name>
<dbReference type="Proteomes" id="UP000037460">
    <property type="component" value="Unassembled WGS sequence"/>
</dbReference>
<dbReference type="InterPro" id="IPR002241">
    <property type="entry name" value="Glyco_hydro_27"/>
</dbReference>
<dbReference type="InterPro" id="IPR041233">
    <property type="entry name" value="Melibiase_C"/>
</dbReference>
<dbReference type="InterPro" id="IPR013785">
    <property type="entry name" value="Aldolase_TIM"/>
</dbReference>
<keyword evidence="6 7" id="KW-0326">Glycosidase</keyword>
<dbReference type="AlphaFoldDB" id="A0A0M0K5V6"/>
<organism evidence="9 10">
    <name type="scientific">Chrysochromulina tobinii</name>
    <dbReference type="NCBI Taxonomy" id="1460289"/>
    <lineage>
        <taxon>Eukaryota</taxon>
        <taxon>Haptista</taxon>
        <taxon>Haptophyta</taxon>
        <taxon>Prymnesiophyceae</taxon>
        <taxon>Prymnesiales</taxon>
        <taxon>Chrysochromulinaceae</taxon>
        <taxon>Chrysochromulina</taxon>
    </lineage>
</organism>
<sequence length="571" mass="61425">MMLAAADALVAKNRTVKGIYGNVSLCGIGYCDIGVDEGWEGCGAGVNGTQHDSDGTPTIDSDFPDTKKMVDEIHAKGLKAGWYLNGCKCGERSEHTINYEGDVRSLAAFGFDDVKIDGCGAQRNMTLYAELMRETGKAFTIENCHWGRCTDSDDSSCPTLDWCPFNSYRTSGDINAGSESWFQNLQTTIQFQDYEVPLSRPGCWAYPDMLEVGRVAEPAPGAFFVWNRAHFGAWCITSSPLILGMELTDAKLEPVLDIIGNLEAIAVNQAWDGHPGLLVETLHMPPVPFDPSGVELPSSSAGDFGLSGGATLTNSHSDNATSGLAIRSGNPGTISRISIGSGLIGNGHKLDSISMQFRYEAGYTPEAGQTKQPATVRLLLTDVATEAEVRELWKSGPLGNYSYDQFTGYSPPIVVRATGLAQPNEAALMLTLEVTDHERNLQLPIDNLVAGWNVKVSWEGAPATAPARAAVEAVTGEPIGRIQKVTVGVAPVAGQLWSKRLPHGGSAALLINHSPMPLQYMLNLTKLNLTMGVTYKVRDVWERVDILPSVTTQLALSVPAWDSAFVTLMPE</sequence>
<dbReference type="InterPro" id="IPR013780">
    <property type="entry name" value="Glyco_hydro_b"/>
</dbReference>
<keyword evidence="10" id="KW-1185">Reference proteome</keyword>
<dbReference type="Gene3D" id="2.60.40.1180">
    <property type="entry name" value="Golgi alpha-mannosidase II"/>
    <property type="match status" value="1"/>
</dbReference>
<evidence type="ECO:0000256" key="5">
    <source>
        <dbReference type="ARBA" id="ARBA00022801"/>
    </source>
</evidence>
<keyword evidence="7" id="KW-1015">Disulfide bond</keyword>
<comment type="catalytic activity">
    <reaction evidence="1 7">
        <text>Hydrolysis of terminal, non-reducing alpha-D-galactose residues in alpha-D-galactosides, including galactose oligosaccharides, galactomannans and galactolipids.</text>
        <dbReference type="EC" id="3.2.1.22"/>
    </reaction>
</comment>
<keyword evidence="4" id="KW-0732">Signal</keyword>
<evidence type="ECO:0000259" key="8">
    <source>
        <dbReference type="Pfam" id="PF17801"/>
    </source>
</evidence>
<dbReference type="PRINTS" id="PR00740">
    <property type="entry name" value="GLHYDRLASE27"/>
</dbReference>
<dbReference type="SUPFAM" id="SSF51445">
    <property type="entry name" value="(Trans)glycosidases"/>
    <property type="match status" value="1"/>
</dbReference>
<gene>
    <name evidence="9" type="ORF">Ctob_013156</name>
</gene>
<dbReference type="EMBL" id="JWZX01001429">
    <property type="protein sequence ID" value="KOO33773.1"/>
    <property type="molecule type" value="Genomic_DNA"/>
</dbReference>
<dbReference type="Pfam" id="PF17801">
    <property type="entry name" value="Melibiase_C"/>
    <property type="match status" value="1"/>
</dbReference>
<evidence type="ECO:0000313" key="9">
    <source>
        <dbReference type="EMBL" id="KOO33773.1"/>
    </source>
</evidence>
<evidence type="ECO:0000313" key="10">
    <source>
        <dbReference type="Proteomes" id="UP000037460"/>
    </source>
</evidence>
<evidence type="ECO:0000256" key="6">
    <source>
        <dbReference type="ARBA" id="ARBA00023295"/>
    </source>
</evidence>